<gene>
    <name evidence="1" type="ORF">SAMN05444921_101321</name>
</gene>
<dbReference type="InterPro" id="IPR036249">
    <property type="entry name" value="Thioredoxin-like_sf"/>
</dbReference>
<dbReference type="EMBL" id="FNHI01000001">
    <property type="protein sequence ID" value="SDL78272.1"/>
    <property type="molecule type" value="Genomic_DNA"/>
</dbReference>
<dbReference type="CDD" id="cd02972">
    <property type="entry name" value="DsbA_family"/>
    <property type="match status" value="1"/>
</dbReference>
<proteinExistence type="predicted"/>
<accession>A0A1G9MVG9</accession>
<dbReference type="Gene3D" id="3.40.30.10">
    <property type="entry name" value="Glutaredoxin"/>
    <property type="match status" value="1"/>
</dbReference>
<reference evidence="2" key="1">
    <citation type="submission" date="2016-10" db="EMBL/GenBank/DDBJ databases">
        <authorList>
            <person name="Varghese N."/>
            <person name="Submissions S."/>
        </authorList>
    </citation>
    <scope>NUCLEOTIDE SEQUENCE [LARGE SCALE GENOMIC DNA]</scope>
    <source>
        <strain evidence="2">CGMCC 4.7042</strain>
    </source>
</reference>
<dbReference type="SUPFAM" id="SSF52833">
    <property type="entry name" value="Thioredoxin-like"/>
    <property type="match status" value="1"/>
</dbReference>
<dbReference type="OrthoDB" id="4125991at2"/>
<dbReference type="RefSeq" id="WP_093651938.1">
    <property type="nucleotide sequence ID" value="NZ_FNHI01000001.1"/>
</dbReference>
<dbReference type="GeneID" id="40827658"/>
<dbReference type="Pfam" id="PF22234">
    <property type="entry name" value="Rv2466c-like"/>
    <property type="match status" value="1"/>
</dbReference>
<evidence type="ECO:0000313" key="1">
    <source>
        <dbReference type="EMBL" id="SDL78272.1"/>
    </source>
</evidence>
<organism evidence="1 2">
    <name type="scientific">Streptomyces wuyuanensis</name>
    <dbReference type="NCBI Taxonomy" id="1196353"/>
    <lineage>
        <taxon>Bacteria</taxon>
        <taxon>Bacillati</taxon>
        <taxon>Actinomycetota</taxon>
        <taxon>Actinomycetes</taxon>
        <taxon>Kitasatosporales</taxon>
        <taxon>Streptomycetaceae</taxon>
        <taxon>Streptomyces</taxon>
    </lineage>
</organism>
<dbReference type="Proteomes" id="UP000199063">
    <property type="component" value="Unassembled WGS sequence"/>
</dbReference>
<dbReference type="AlphaFoldDB" id="A0A1G9MVG9"/>
<dbReference type="InterPro" id="IPR053977">
    <property type="entry name" value="Rv2466c-like"/>
</dbReference>
<name>A0A1G9MVG9_9ACTN</name>
<evidence type="ECO:0000313" key="2">
    <source>
        <dbReference type="Proteomes" id="UP000199063"/>
    </source>
</evidence>
<dbReference type="STRING" id="1196353.SAMN05444921_101321"/>
<protein>
    <submittedName>
        <fullName evidence="1">DSBA-like thioredoxin domain-containing protein</fullName>
    </submittedName>
</protein>
<keyword evidence="2" id="KW-1185">Reference proteome</keyword>
<sequence>MTNEHRTTVDFWFDPACPFAWITSRWMLEVERRRPVDVRFHAMSLYLHNAGNELPDWYRDLVDRSIGPVRVAAAAAERHGEHVLRDLYTAMGSRIHRQKCEDFDTVIAEALAETGLPAALAGAAHDPGLDDAVRRSHDAGKDPAGDGYVGTPTLHVDGAVWFGPVLNSVPRGEEAGRLFDSFRVLAGHPDFFELKRTRTGKLDPH</sequence>